<gene>
    <name evidence="4" type="ORF">E2B99_00580</name>
</gene>
<keyword evidence="2 4" id="KW-0378">Hydrolase</keyword>
<dbReference type="RefSeq" id="WP_134243073.1">
    <property type="nucleotide sequence ID" value="NZ_SNTY01000005.1"/>
</dbReference>
<dbReference type="Gene3D" id="3.40.50.1820">
    <property type="entry name" value="alpha/beta hydrolase"/>
    <property type="match status" value="1"/>
</dbReference>
<dbReference type="GO" id="GO:0016787">
    <property type="term" value="F:hydrolase activity"/>
    <property type="evidence" value="ECO:0007669"/>
    <property type="project" value="UniProtKB-KW"/>
</dbReference>
<dbReference type="InterPro" id="IPR029058">
    <property type="entry name" value="AB_hydrolase_fold"/>
</dbReference>
<feature type="domain" description="Alpha/beta hydrolase fold-3" evidence="3">
    <location>
        <begin position="95"/>
        <end position="301"/>
    </location>
</feature>
<evidence type="ECO:0000313" key="4">
    <source>
        <dbReference type="EMBL" id="TEU30700.1"/>
    </source>
</evidence>
<proteinExistence type="inferred from homology"/>
<dbReference type="EMBL" id="SNTY01000005">
    <property type="protein sequence ID" value="TEU30700.1"/>
    <property type="molecule type" value="Genomic_DNA"/>
</dbReference>
<dbReference type="OrthoDB" id="9806180at2"/>
<dbReference type="AlphaFoldDB" id="A0A4Y7XG71"/>
<evidence type="ECO:0000256" key="1">
    <source>
        <dbReference type="ARBA" id="ARBA00010515"/>
    </source>
</evidence>
<name>A0A4Y7XG71_9GAMM</name>
<dbReference type="InterPro" id="IPR050300">
    <property type="entry name" value="GDXG_lipolytic_enzyme"/>
</dbReference>
<dbReference type="SUPFAM" id="SSF53474">
    <property type="entry name" value="alpha/beta-Hydrolases"/>
    <property type="match status" value="1"/>
</dbReference>
<dbReference type="PANTHER" id="PTHR48081:SF8">
    <property type="entry name" value="ALPHA_BETA HYDROLASE FOLD-3 DOMAIN-CONTAINING PROTEIN-RELATED"/>
    <property type="match status" value="1"/>
</dbReference>
<dbReference type="InterPro" id="IPR013094">
    <property type="entry name" value="AB_hydrolase_3"/>
</dbReference>
<comment type="similarity">
    <text evidence="1">Belongs to the 'GDXG' lipolytic enzyme family.</text>
</comment>
<reference evidence="4 5" key="1">
    <citation type="submission" date="2019-03" db="EMBL/GenBank/DDBJ databases">
        <title>Alkanindiges illinoisensis: a potential pathogenic isolated from ascites of a gastric cancer patient with abdominal metastasis.</title>
        <authorList>
            <person name="Hu X."/>
            <person name="Yang B."/>
            <person name="Yan X."/>
            <person name="Lin L."/>
            <person name="Zhao H."/>
            <person name="Zhou F."/>
            <person name="Su B."/>
            <person name="Chen J."/>
            <person name="Rui Y."/>
            <person name="Wang Q."/>
            <person name="Zheng L."/>
        </authorList>
    </citation>
    <scope>NUCLEOTIDE SEQUENCE [LARGE SCALE GENOMIC DNA]</scope>
    <source>
        <strain evidence="4 5">NFYY 23406</strain>
    </source>
</reference>
<comment type="caution">
    <text evidence="4">The sequence shown here is derived from an EMBL/GenBank/DDBJ whole genome shotgun (WGS) entry which is preliminary data.</text>
</comment>
<sequence length="333" mass="35996">MTTDSQMQTVLDQFAQFNAPPIEKLSPENARNNPTLKNAVEEMSADSALIRSKNLLMPSLPEPVGRIDHILIPADSGELLARVFTPEGDGPFPVIVYFHGGGWVIANLDVYEPTCRCLCNTADSIVVSVAYRQAPEYKFPAATDDAYAALQWVLENASALNGDPLRVAVAGESAGGNLATVACLRAKDEGGLLPVAQLLVYPVTDSQMNSPSYTEQAEAKPLNAAMMKWFWEHYLNTMSEGEHVYASPLRAPDLTGLPPAIVITAELDPLRDEGEAYAQRLADAGVQVSTRRYAGVTHEFFGLGGAVGKAKEAVEFAVSNLHKAFNANDNRNF</sequence>
<accession>A0A4Y7XG71</accession>
<organism evidence="4 5">
    <name type="scientific">Alkanindiges illinoisensis</name>
    <dbReference type="NCBI Taxonomy" id="197183"/>
    <lineage>
        <taxon>Bacteria</taxon>
        <taxon>Pseudomonadati</taxon>
        <taxon>Pseudomonadota</taxon>
        <taxon>Gammaproteobacteria</taxon>
        <taxon>Moraxellales</taxon>
        <taxon>Moraxellaceae</taxon>
        <taxon>Alkanindiges</taxon>
    </lineage>
</organism>
<protein>
    <submittedName>
        <fullName evidence="4">Alpha/beta hydrolase</fullName>
    </submittedName>
</protein>
<evidence type="ECO:0000256" key="2">
    <source>
        <dbReference type="ARBA" id="ARBA00022801"/>
    </source>
</evidence>
<dbReference type="Proteomes" id="UP000297834">
    <property type="component" value="Unassembled WGS sequence"/>
</dbReference>
<dbReference type="PANTHER" id="PTHR48081">
    <property type="entry name" value="AB HYDROLASE SUPERFAMILY PROTEIN C4A8.06C"/>
    <property type="match status" value="1"/>
</dbReference>
<evidence type="ECO:0000313" key="5">
    <source>
        <dbReference type="Proteomes" id="UP000297834"/>
    </source>
</evidence>
<evidence type="ECO:0000259" key="3">
    <source>
        <dbReference type="Pfam" id="PF07859"/>
    </source>
</evidence>
<dbReference type="FunFam" id="3.40.50.1820:FF:000089">
    <property type="entry name" value="Alpha/beta hydrolase"/>
    <property type="match status" value="1"/>
</dbReference>
<dbReference type="STRING" id="1120977.GCA_000619845_00995"/>
<dbReference type="Pfam" id="PF07859">
    <property type="entry name" value="Abhydrolase_3"/>
    <property type="match status" value="1"/>
</dbReference>
<keyword evidence="5" id="KW-1185">Reference proteome</keyword>